<keyword evidence="2" id="KW-1185">Reference proteome</keyword>
<sequence>MSARYVDGELQFATCHTVTANTIEVAVRPVLDSDEVQTVWLLEGEARVRPGDTFLLGQDVEGMTTVQDEVLMPDAHHVFFTIGFRDKHGEYGDVRTARFTVSDIREGEWTRSDGTRGEEPCE</sequence>
<dbReference type="Proteomes" id="UP000552883">
    <property type="component" value="Unassembled WGS sequence"/>
</dbReference>
<dbReference type="EMBL" id="JACHBS010000001">
    <property type="protein sequence ID" value="MBB5617147.1"/>
    <property type="molecule type" value="Genomic_DNA"/>
</dbReference>
<organism evidence="1 2">
    <name type="scientific">Microcella frigidaquae</name>
    <dbReference type="NCBI Taxonomy" id="424758"/>
    <lineage>
        <taxon>Bacteria</taxon>
        <taxon>Bacillati</taxon>
        <taxon>Actinomycetota</taxon>
        <taxon>Actinomycetes</taxon>
        <taxon>Micrococcales</taxon>
        <taxon>Microbacteriaceae</taxon>
        <taxon>Microcella</taxon>
    </lineage>
</organism>
<reference evidence="1 2" key="1">
    <citation type="submission" date="2020-08" db="EMBL/GenBank/DDBJ databases">
        <title>Sequencing the genomes of 1000 actinobacteria strains.</title>
        <authorList>
            <person name="Klenk H.-P."/>
        </authorList>
    </citation>
    <scope>NUCLEOTIDE SEQUENCE [LARGE SCALE GENOMIC DNA]</scope>
    <source>
        <strain evidence="1 2">DSM 23889</strain>
    </source>
</reference>
<comment type="caution">
    <text evidence="1">The sequence shown here is derived from an EMBL/GenBank/DDBJ whole genome shotgun (WGS) entry which is preliminary data.</text>
</comment>
<gene>
    <name evidence="1" type="ORF">BJ959_000643</name>
</gene>
<dbReference type="AlphaFoldDB" id="A0A840XJW2"/>
<dbReference type="RefSeq" id="WP_153983181.1">
    <property type="nucleotide sequence ID" value="NZ_BAAANZ010000044.1"/>
</dbReference>
<name>A0A840XJW2_9MICO</name>
<proteinExistence type="predicted"/>
<protein>
    <submittedName>
        <fullName evidence="1">Uncharacterized protein</fullName>
    </submittedName>
</protein>
<evidence type="ECO:0000313" key="2">
    <source>
        <dbReference type="Proteomes" id="UP000552883"/>
    </source>
</evidence>
<evidence type="ECO:0000313" key="1">
    <source>
        <dbReference type="EMBL" id="MBB5617147.1"/>
    </source>
</evidence>
<accession>A0A840XJW2</accession>